<dbReference type="InterPro" id="IPR003718">
    <property type="entry name" value="OsmC/Ohr_fam"/>
</dbReference>
<dbReference type="InterPro" id="IPR052924">
    <property type="entry name" value="OsmC/Ohr_hydroprdx_reductase"/>
</dbReference>
<gene>
    <name evidence="1" type="ORF">CARN6_0782</name>
</gene>
<protein>
    <submittedName>
        <fullName evidence="1">Putative OsmC-like protein</fullName>
    </submittedName>
</protein>
<organism evidence="1">
    <name type="scientific">mine drainage metagenome</name>
    <dbReference type="NCBI Taxonomy" id="410659"/>
    <lineage>
        <taxon>unclassified sequences</taxon>
        <taxon>metagenomes</taxon>
        <taxon>ecological metagenomes</taxon>
    </lineage>
</organism>
<dbReference type="Pfam" id="PF02566">
    <property type="entry name" value="OsmC"/>
    <property type="match status" value="1"/>
</dbReference>
<proteinExistence type="predicted"/>
<dbReference type="EMBL" id="CABQ01000089">
    <property type="protein sequence ID" value="CBI07448.1"/>
    <property type="molecule type" value="Genomic_DNA"/>
</dbReference>
<accession>E6QJN1</accession>
<evidence type="ECO:0000313" key="1">
    <source>
        <dbReference type="EMBL" id="CBI07448.1"/>
    </source>
</evidence>
<dbReference type="PANTHER" id="PTHR35368">
    <property type="entry name" value="HYDROPEROXIDE REDUCTASE"/>
    <property type="match status" value="1"/>
</dbReference>
<dbReference type="SUPFAM" id="SSF82784">
    <property type="entry name" value="OsmC-like"/>
    <property type="match status" value="1"/>
</dbReference>
<dbReference type="Gene3D" id="3.30.300.20">
    <property type="match status" value="1"/>
</dbReference>
<dbReference type="InterPro" id="IPR015946">
    <property type="entry name" value="KH_dom-like_a/b"/>
</dbReference>
<dbReference type="AlphaFoldDB" id="E6QJN1"/>
<dbReference type="PANTHER" id="PTHR35368:SF1">
    <property type="entry name" value="HYDROPEROXIDE REDUCTASE"/>
    <property type="match status" value="1"/>
</dbReference>
<dbReference type="InterPro" id="IPR036102">
    <property type="entry name" value="OsmC/Ohrsf"/>
</dbReference>
<reference evidence="1" key="1">
    <citation type="submission" date="2009-10" db="EMBL/GenBank/DDBJ databases">
        <title>Diversity of trophic interactions inside an arsenic-rich microbial ecosystem.</title>
        <authorList>
            <person name="Bertin P.N."/>
            <person name="Heinrich-Salmeron A."/>
            <person name="Pelletier E."/>
            <person name="Goulhen-Chollet F."/>
            <person name="Arsene-Ploetze F."/>
            <person name="Gallien S."/>
            <person name="Calteau A."/>
            <person name="Vallenet D."/>
            <person name="Casiot C."/>
            <person name="Chane-Woon-Ming B."/>
            <person name="Giloteaux L."/>
            <person name="Barakat M."/>
            <person name="Bonnefoy V."/>
            <person name="Bruneel O."/>
            <person name="Chandler M."/>
            <person name="Cleiss J."/>
            <person name="Duran R."/>
            <person name="Elbaz-Poulichet F."/>
            <person name="Fonknechten N."/>
            <person name="Lauga B."/>
            <person name="Mornico D."/>
            <person name="Ortet P."/>
            <person name="Schaeffer C."/>
            <person name="Siguier P."/>
            <person name="Alexander Thil Smith A."/>
            <person name="Van Dorsselaer A."/>
            <person name="Weissenbach J."/>
            <person name="Medigue C."/>
            <person name="Le Paslier D."/>
        </authorList>
    </citation>
    <scope>NUCLEOTIDE SEQUENCE</scope>
</reference>
<comment type="caution">
    <text evidence="1">The sequence shown here is derived from an EMBL/GenBank/DDBJ whole genome shotgun (WGS) entry which is preliminary data.</text>
</comment>
<name>E6QJN1_9ZZZZ</name>
<sequence>MVERVKYNVRVERTDPLHVNASVRDFEIQLGAKRADPTAGFNPVETLLSSMGACLLTAISFVAEASHIPLAGARIELEATRQDRPPILTQIRFMLHLKSDAPPEQLDHLVDLAKRNSTVFQTMSLAVSVEGDWTVES</sequence>